<proteinExistence type="predicted"/>
<name>A0A7H0HMA3_9ACTN</name>
<keyword evidence="3" id="KW-1185">Reference proteome</keyword>
<evidence type="ECO:0000313" key="3">
    <source>
        <dbReference type="Proteomes" id="UP000516230"/>
    </source>
</evidence>
<feature type="region of interest" description="Disordered" evidence="1">
    <location>
        <begin position="91"/>
        <end position="141"/>
    </location>
</feature>
<dbReference type="AlphaFoldDB" id="A0A7H0HMA3"/>
<feature type="compositionally biased region" description="Gly residues" evidence="1">
    <location>
        <begin position="128"/>
        <end position="141"/>
    </location>
</feature>
<organism evidence="2 3">
    <name type="scientific">Streptomyces genisteinicus</name>
    <dbReference type="NCBI Taxonomy" id="2768068"/>
    <lineage>
        <taxon>Bacteria</taxon>
        <taxon>Bacillati</taxon>
        <taxon>Actinomycetota</taxon>
        <taxon>Actinomycetes</taxon>
        <taxon>Kitasatosporales</taxon>
        <taxon>Streptomycetaceae</taxon>
        <taxon>Streptomyces</taxon>
    </lineage>
</organism>
<dbReference type="RefSeq" id="WP_187738875.1">
    <property type="nucleotide sequence ID" value="NZ_CP060825.1"/>
</dbReference>
<dbReference type="Proteomes" id="UP000516230">
    <property type="component" value="Chromosome"/>
</dbReference>
<accession>A0A7H0HMA3</accession>
<gene>
    <name evidence="2" type="ORF">IAG43_01170</name>
</gene>
<evidence type="ECO:0000313" key="2">
    <source>
        <dbReference type="EMBL" id="QNP61669.1"/>
    </source>
</evidence>
<evidence type="ECO:0000256" key="1">
    <source>
        <dbReference type="SAM" id="MobiDB-lite"/>
    </source>
</evidence>
<protein>
    <submittedName>
        <fullName evidence="2">Uncharacterized protein</fullName>
    </submittedName>
</protein>
<dbReference type="KEGG" id="sgj:IAG43_01170"/>
<dbReference type="EMBL" id="CP060825">
    <property type="protein sequence ID" value="QNP61669.1"/>
    <property type="molecule type" value="Genomic_DNA"/>
</dbReference>
<sequence length="141" mass="15979">MRLYRWFLAQPGRHLYLERTACPCPGGHFDDTASARDAIEEILRLLPPRPRRELAAIVRPLDEELRRRTLPDPGAPPGPWWRRLLYHDHTPEGASREYPDSGPHAMLYRRDRKSTKGGRGSRSARPGGVPGRRGTGARGAR</sequence>
<reference evidence="2 3" key="1">
    <citation type="submission" date="2020-08" db="EMBL/GenBank/DDBJ databases">
        <title>A novel species.</title>
        <authorList>
            <person name="Gao J."/>
        </authorList>
    </citation>
    <scope>NUCLEOTIDE SEQUENCE [LARGE SCALE GENOMIC DNA]</scope>
    <source>
        <strain evidence="2 3">CRPJ-33</strain>
    </source>
</reference>